<evidence type="ECO:0000313" key="1">
    <source>
        <dbReference type="EMBL" id="PXW57393.1"/>
    </source>
</evidence>
<sequence length="45" mass="4947">MSGGTQMSNSLHWQADEERFFEPGMTPPKPGFTTILLLLPALPSD</sequence>
<reference evidence="1 2" key="1">
    <citation type="submission" date="2018-05" db="EMBL/GenBank/DDBJ databases">
        <title>Genomic Encyclopedia of Type Strains, Phase IV (KMG-IV): sequencing the most valuable type-strain genomes for metagenomic binning, comparative biology and taxonomic classification.</title>
        <authorList>
            <person name="Goeker M."/>
        </authorList>
    </citation>
    <scope>NUCLEOTIDE SEQUENCE [LARGE SCALE GENOMIC DNA]</scope>
    <source>
        <strain evidence="1 2">DSM 6462</strain>
    </source>
</reference>
<evidence type="ECO:0000313" key="2">
    <source>
        <dbReference type="Proteomes" id="UP000248021"/>
    </source>
</evidence>
<dbReference type="EMBL" id="QJJK01000007">
    <property type="protein sequence ID" value="PXW57393.1"/>
    <property type="molecule type" value="Genomic_DNA"/>
</dbReference>
<name>A0A2V3U3Z7_9HYPH</name>
<keyword evidence="2" id="KW-1185">Reference proteome</keyword>
<dbReference type="Proteomes" id="UP000248021">
    <property type="component" value="Unassembled WGS sequence"/>
</dbReference>
<organism evidence="1 2">
    <name type="scientific">Chelatococcus asaccharovorans</name>
    <dbReference type="NCBI Taxonomy" id="28210"/>
    <lineage>
        <taxon>Bacteria</taxon>
        <taxon>Pseudomonadati</taxon>
        <taxon>Pseudomonadota</taxon>
        <taxon>Alphaproteobacteria</taxon>
        <taxon>Hyphomicrobiales</taxon>
        <taxon>Chelatococcaceae</taxon>
        <taxon>Chelatococcus</taxon>
    </lineage>
</organism>
<comment type="caution">
    <text evidence="1">The sequence shown here is derived from an EMBL/GenBank/DDBJ whole genome shotgun (WGS) entry which is preliminary data.</text>
</comment>
<gene>
    <name evidence="1" type="ORF">C7450_107434</name>
</gene>
<accession>A0A2V3U3Z7</accession>
<dbReference type="AlphaFoldDB" id="A0A2V3U3Z7"/>
<proteinExistence type="predicted"/>
<protein>
    <submittedName>
        <fullName evidence="1">Uncharacterized protein</fullName>
    </submittedName>
</protein>